<dbReference type="PANTHER" id="PTHR42901:SF1">
    <property type="entry name" value="ALCOHOL DEHYDROGENASE"/>
    <property type="match status" value="1"/>
</dbReference>
<dbReference type="InterPro" id="IPR057326">
    <property type="entry name" value="KR_dom"/>
</dbReference>
<comment type="similarity">
    <text evidence="1 3">Belongs to the short-chain dehydrogenases/reductases (SDR) family.</text>
</comment>
<protein>
    <recommendedName>
        <fullName evidence="4">Ketoreductase domain-containing protein</fullName>
    </recommendedName>
</protein>
<dbReference type="PRINTS" id="PR00081">
    <property type="entry name" value="GDHRDH"/>
</dbReference>
<evidence type="ECO:0000256" key="2">
    <source>
        <dbReference type="ARBA" id="ARBA00023002"/>
    </source>
</evidence>
<dbReference type="AlphaFoldDB" id="A0A1M7ZRS7"/>
<evidence type="ECO:0000313" key="6">
    <source>
        <dbReference type="Proteomes" id="UP000186406"/>
    </source>
</evidence>
<dbReference type="PIRSF" id="PIRSF000126">
    <property type="entry name" value="11-beta-HSD1"/>
    <property type="match status" value="1"/>
</dbReference>
<keyword evidence="2" id="KW-0560">Oxidoreductase</keyword>
<gene>
    <name evidence="5" type="ORF">SAMN02745172_04291</name>
</gene>
<evidence type="ECO:0000256" key="1">
    <source>
        <dbReference type="ARBA" id="ARBA00006484"/>
    </source>
</evidence>
<dbReference type="Proteomes" id="UP000186406">
    <property type="component" value="Unassembled WGS sequence"/>
</dbReference>
<accession>A0A1M7ZRS7</accession>
<dbReference type="CDD" id="cd05233">
    <property type="entry name" value="SDR_c"/>
    <property type="match status" value="1"/>
</dbReference>
<dbReference type="GO" id="GO:0016491">
    <property type="term" value="F:oxidoreductase activity"/>
    <property type="evidence" value="ECO:0007669"/>
    <property type="project" value="UniProtKB-KW"/>
</dbReference>
<evidence type="ECO:0000259" key="4">
    <source>
        <dbReference type="SMART" id="SM00822"/>
    </source>
</evidence>
<dbReference type="PANTHER" id="PTHR42901">
    <property type="entry name" value="ALCOHOL DEHYDROGENASE"/>
    <property type="match status" value="1"/>
</dbReference>
<evidence type="ECO:0000256" key="3">
    <source>
        <dbReference type="RuleBase" id="RU000363"/>
    </source>
</evidence>
<dbReference type="SMART" id="SM00822">
    <property type="entry name" value="PKS_KR"/>
    <property type="match status" value="1"/>
</dbReference>
<dbReference type="SUPFAM" id="SSF51735">
    <property type="entry name" value="NAD(P)-binding Rossmann-fold domains"/>
    <property type="match status" value="1"/>
</dbReference>
<dbReference type="InterPro" id="IPR020904">
    <property type="entry name" value="Sc_DH/Rdtase_CS"/>
</dbReference>
<proteinExistence type="inferred from homology"/>
<evidence type="ECO:0000313" key="5">
    <source>
        <dbReference type="EMBL" id="SHO67610.1"/>
    </source>
</evidence>
<feature type="domain" description="Ketoreductase" evidence="4">
    <location>
        <begin position="8"/>
        <end position="200"/>
    </location>
</feature>
<organism evidence="5 6">
    <name type="scientific">Pseudoxanthobacter soli DSM 19599</name>
    <dbReference type="NCBI Taxonomy" id="1123029"/>
    <lineage>
        <taxon>Bacteria</taxon>
        <taxon>Pseudomonadati</taxon>
        <taxon>Pseudomonadota</taxon>
        <taxon>Alphaproteobacteria</taxon>
        <taxon>Hyphomicrobiales</taxon>
        <taxon>Segnochrobactraceae</taxon>
        <taxon>Pseudoxanthobacter</taxon>
    </lineage>
</organism>
<dbReference type="Pfam" id="PF00106">
    <property type="entry name" value="adh_short"/>
    <property type="match status" value="1"/>
</dbReference>
<dbReference type="STRING" id="1123029.SAMN02745172_04291"/>
<dbReference type="EMBL" id="FRXO01000016">
    <property type="protein sequence ID" value="SHO67610.1"/>
    <property type="molecule type" value="Genomic_DNA"/>
</dbReference>
<dbReference type="InterPro" id="IPR036291">
    <property type="entry name" value="NAD(P)-bd_dom_sf"/>
</dbReference>
<reference evidence="5 6" key="1">
    <citation type="submission" date="2016-12" db="EMBL/GenBank/DDBJ databases">
        <authorList>
            <person name="Song W.-J."/>
            <person name="Kurnit D.M."/>
        </authorList>
    </citation>
    <scope>NUCLEOTIDE SEQUENCE [LARGE SCALE GENOMIC DNA]</scope>
    <source>
        <strain evidence="5 6">DSM 19599</strain>
    </source>
</reference>
<keyword evidence="6" id="KW-1185">Reference proteome</keyword>
<name>A0A1M7ZRS7_9HYPH</name>
<dbReference type="PRINTS" id="PR00080">
    <property type="entry name" value="SDRFAMILY"/>
</dbReference>
<dbReference type="RefSeq" id="WP_073632603.1">
    <property type="nucleotide sequence ID" value="NZ_FRXO01000016.1"/>
</dbReference>
<sequence length="268" mass="27482">MTNPIKAGTALVTGASSGIGATYAERLARRGHDLVLVARDKARLETLAERLAAETGVKVAILPADLGSEAGVRTVVDRIVADTSISLIVNNAGIGPDGPALSSPPDYLDKMVSLNVTAVNTLTVAAANAFQARGGGTIVNIASVVALIPERVHATYAASKAFVLALTQSLAAQTPDSRLRFQAVLPGLTRTEIFERAGVDINGLDPSMVMEVGDMVDAALAGLDQGETVTIPSLPDPAKWDAIGGARAAIGHDLSKNKPAARYGVGTA</sequence>
<dbReference type="OrthoDB" id="9810734at2"/>
<dbReference type="PROSITE" id="PS00061">
    <property type="entry name" value="ADH_SHORT"/>
    <property type="match status" value="1"/>
</dbReference>
<dbReference type="InterPro" id="IPR002347">
    <property type="entry name" value="SDR_fam"/>
</dbReference>
<dbReference type="Gene3D" id="3.40.50.720">
    <property type="entry name" value="NAD(P)-binding Rossmann-like Domain"/>
    <property type="match status" value="1"/>
</dbReference>